<accession>A0A397UDW8</accession>
<dbReference type="PANTHER" id="PTHR44329:SF214">
    <property type="entry name" value="PROTEIN KINASE DOMAIN-CONTAINING PROTEIN"/>
    <property type="match status" value="1"/>
</dbReference>
<feature type="region of interest" description="Disordered" evidence="1">
    <location>
        <begin position="187"/>
        <end position="213"/>
    </location>
</feature>
<dbReference type="InterPro" id="IPR051681">
    <property type="entry name" value="Ser/Thr_Kinases-Pseudokinases"/>
</dbReference>
<dbReference type="InterPro" id="IPR000719">
    <property type="entry name" value="Prot_kinase_dom"/>
</dbReference>
<evidence type="ECO:0000313" key="4">
    <source>
        <dbReference type="Proteomes" id="UP000266673"/>
    </source>
</evidence>
<keyword evidence="4" id="KW-1185">Reference proteome</keyword>
<feature type="compositionally biased region" description="Basic and acidic residues" evidence="1">
    <location>
        <begin position="72"/>
        <end position="91"/>
    </location>
</feature>
<evidence type="ECO:0000259" key="2">
    <source>
        <dbReference type="PROSITE" id="PS50011"/>
    </source>
</evidence>
<dbReference type="InterPro" id="IPR011009">
    <property type="entry name" value="Kinase-like_dom_sf"/>
</dbReference>
<reference evidence="3 4" key="1">
    <citation type="submission" date="2018-06" db="EMBL/GenBank/DDBJ databases">
        <title>Comparative genomics reveals the genomic features of Rhizophagus irregularis, R. cerebriforme, R. diaphanum and Gigaspora rosea, and their symbiotic lifestyle signature.</title>
        <authorList>
            <person name="Morin E."/>
            <person name="San Clemente H."/>
            <person name="Chen E.C.H."/>
            <person name="De La Providencia I."/>
            <person name="Hainaut M."/>
            <person name="Kuo A."/>
            <person name="Kohler A."/>
            <person name="Murat C."/>
            <person name="Tang N."/>
            <person name="Roy S."/>
            <person name="Loubradou J."/>
            <person name="Henrissat B."/>
            <person name="Grigoriev I.V."/>
            <person name="Corradi N."/>
            <person name="Roux C."/>
            <person name="Martin F.M."/>
        </authorList>
    </citation>
    <scope>NUCLEOTIDE SEQUENCE [LARGE SCALE GENOMIC DNA]</scope>
    <source>
        <strain evidence="3 4">DAOM 194757</strain>
    </source>
</reference>
<evidence type="ECO:0000313" key="3">
    <source>
        <dbReference type="EMBL" id="RIB05563.1"/>
    </source>
</evidence>
<dbReference type="GO" id="GO:0004674">
    <property type="term" value="F:protein serine/threonine kinase activity"/>
    <property type="evidence" value="ECO:0007669"/>
    <property type="project" value="TreeGrafter"/>
</dbReference>
<proteinExistence type="predicted"/>
<sequence>MSRKSHQQQTSHQHSRQPSHRQSYQQLRQPSQALPPSHYESQSHHLSPDNDGNRSSPDPVGSCERSTNQDPLRNHDDVKEIKTELKKKREEQENELSPQVMDRCKAVISEACLPKPECPEGGVEKLSRGKTFQLHMYGMRHILKSKIQEYYMRREKYETSYRENDFNNGGPSNNSSETIMNNESTIINNESKVRHPSDSRQNTPESESRESRDEKVEIYVDDCIKEFQLNTIKYKDIIEWIPFNRLDNIRNNGDRYLEPAMKIVEWIPFNRLNIIQKFDDGFLATWLDGVRDAKYIRYGEYMQLRTPSYTMKKKAIYNEEKYIQSHMEPIIIALKTLPDSQTSSTKFLQKFKNYIKCRLTSSRLGVYGLTQNIATNQYLMAFQYVNSGNLRQYLRINFKKLTWKDKLLRLTHISKDLIQIHEVGYIHCDFLSGNILQHKEDLWLEKIIKSYIADLGLSRNNKEPTLKKDVYGVMSYILPEILLGRKYTQAADIYSFGVVIAEIITEILPFDLFDNDLALKICGGLRLKFVPGTPDCYIKLAKLYMNSDPQKRPIAKVLFDEFSK</sequence>
<keyword evidence="3" id="KW-0808">Transferase</keyword>
<feature type="region of interest" description="Disordered" evidence="1">
    <location>
        <begin position="1"/>
        <end position="98"/>
    </location>
</feature>
<dbReference type="InterPro" id="IPR001245">
    <property type="entry name" value="Ser-Thr/Tyr_kinase_cat_dom"/>
</dbReference>
<dbReference type="AlphaFoldDB" id="A0A397UDW8"/>
<dbReference type="SUPFAM" id="SSF56112">
    <property type="entry name" value="Protein kinase-like (PK-like)"/>
    <property type="match status" value="1"/>
</dbReference>
<dbReference type="GO" id="GO:0005524">
    <property type="term" value="F:ATP binding"/>
    <property type="evidence" value="ECO:0007669"/>
    <property type="project" value="InterPro"/>
</dbReference>
<dbReference type="Pfam" id="PF07714">
    <property type="entry name" value="PK_Tyr_Ser-Thr"/>
    <property type="match status" value="1"/>
</dbReference>
<organism evidence="3 4">
    <name type="scientific">Gigaspora rosea</name>
    <dbReference type="NCBI Taxonomy" id="44941"/>
    <lineage>
        <taxon>Eukaryota</taxon>
        <taxon>Fungi</taxon>
        <taxon>Fungi incertae sedis</taxon>
        <taxon>Mucoromycota</taxon>
        <taxon>Glomeromycotina</taxon>
        <taxon>Glomeromycetes</taxon>
        <taxon>Diversisporales</taxon>
        <taxon>Gigasporaceae</taxon>
        <taxon>Gigaspora</taxon>
    </lineage>
</organism>
<gene>
    <name evidence="3" type="ORF">C2G38_2219322</name>
</gene>
<dbReference type="PANTHER" id="PTHR44329">
    <property type="entry name" value="SERINE/THREONINE-PROTEIN KINASE TNNI3K-RELATED"/>
    <property type="match status" value="1"/>
</dbReference>
<evidence type="ECO:0000256" key="1">
    <source>
        <dbReference type="SAM" id="MobiDB-lite"/>
    </source>
</evidence>
<dbReference type="PROSITE" id="PS50011">
    <property type="entry name" value="PROTEIN_KINASE_DOM"/>
    <property type="match status" value="1"/>
</dbReference>
<feature type="compositionally biased region" description="Basic and acidic residues" evidence="1">
    <location>
        <begin position="41"/>
        <end position="52"/>
    </location>
</feature>
<keyword evidence="3" id="KW-0418">Kinase</keyword>
<dbReference type="Proteomes" id="UP000266673">
    <property type="component" value="Unassembled WGS sequence"/>
</dbReference>
<dbReference type="STRING" id="44941.A0A397UDW8"/>
<dbReference type="EMBL" id="QKWP01001960">
    <property type="protein sequence ID" value="RIB05563.1"/>
    <property type="molecule type" value="Genomic_DNA"/>
</dbReference>
<protein>
    <submittedName>
        <fullName evidence="3">Kinase-like domain-containing protein</fullName>
    </submittedName>
</protein>
<name>A0A397UDW8_9GLOM</name>
<comment type="caution">
    <text evidence="3">The sequence shown here is derived from an EMBL/GenBank/DDBJ whole genome shotgun (WGS) entry which is preliminary data.</text>
</comment>
<dbReference type="Gene3D" id="1.10.510.10">
    <property type="entry name" value="Transferase(Phosphotransferase) domain 1"/>
    <property type="match status" value="1"/>
</dbReference>
<feature type="domain" description="Protein kinase" evidence="2">
    <location>
        <begin position="272"/>
        <end position="564"/>
    </location>
</feature>
<dbReference type="OrthoDB" id="346907at2759"/>